<evidence type="ECO:0000313" key="5">
    <source>
        <dbReference type="EMBL" id="MBI3015104.1"/>
    </source>
</evidence>
<organism evidence="5 6">
    <name type="scientific">Tectimicrobiota bacterium</name>
    <dbReference type="NCBI Taxonomy" id="2528274"/>
    <lineage>
        <taxon>Bacteria</taxon>
        <taxon>Pseudomonadati</taxon>
        <taxon>Nitrospinota/Tectimicrobiota group</taxon>
        <taxon>Candidatus Tectimicrobiota</taxon>
    </lineage>
</organism>
<evidence type="ECO:0000313" key="6">
    <source>
        <dbReference type="Proteomes" id="UP000741360"/>
    </source>
</evidence>
<feature type="domain" description="SsuA/THI5-like" evidence="4">
    <location>
        <begin position="4"/>
        <end position="181"/>
    </location>
</feature>
<evidence type="ECO:0000256" key="1">
    <source>
        <dbReference type="ARBA" id="ARBA00004418"/>
    </source>
</evidence>
<evidence type="ECO:0000259" key="4">
    <source>
        <dbReference type="Pfam" id="PF09084"/>
    </source>
</evidence>
<dbReference type="GO" id="GO:0042597">
    <property type="term" value="C:periplasmic space"/>
    <property type="evidence" value="ECO:0007669"/>
    <property type="project" value="UniProtKB-SubCell"/>
</dbReference>
<dbReference type="Pfam" id="PF09084">
    <property type="entry name" value="NMT1"/>
    <property type="match status" value="1"/>
</dbReference>
<proteinExistence type="inferred from homology"/>
<comment type="similarity">
    <text evidence="2">Belongs to the bacterial solute-binding protein SsuA/TauA family.</text>
</comment>
<evidence type="ECO:0000256" key="3">
    <source>
        <dbReference type="ARBA" id="ARBA00022729"/>
    </source>
</evidence>
<dbReference type="Gene3D" id="3.40.190.10">
    <property type="entry name" value="Periplasmic binding protein-like II"/>
    <property type="match status" value="2"/>
</dbReference>
<evidence type="ECO:0000256" key="2">
    <source>
        <dbReference type="ARBA" id="ARBA00010742"/>
    </source>
</evidence>
<dbReference type="Proteomes" id="UP000741360">
    <property type="component" value="Unassembled WGS sequence"/>
</dbReference>
<gene>
    <name evidence="5" type="ORF">HYY65_08625</name>
</gene>
<dbReference type="AlphaFoldDB" id="A0A932GQ48"/>
<comment type="subcellular location">
    <subcellularLocation>
        <location evidence="1">Periplasm</location>
    </subcellularLocation>
</comment>
<name>A0A932GQ48_UNCTE</name>
<protein>
    <submittedName>
        <fullName evidence="5">ABC transporter substrate-binding protein</fullName>
    </submittedName>
</protein>
<accession>A0A932GQ48</accession>
<comment type="caution">
    <text evidence="5">The sequence shown here is derived from an EMBL/GenBank/DDBJ whole genome shotgun (WGS) entry which is preliminary data.</text>
</comment>
<dbReference type="PANTHER" id="PTHR30024">
    <property type="entry name" value="ALIPHATIC SULFONATES-BINDING PROTEIN-RELATED"/>
    <property type="match status" value="1"/>
</dbReference>
<dbReference type="EMBL" id="JACPSX010000165">
    <property type="protein sequence ID" value="MBI3015104.1"/>
    <property type="molecule type" value="Genomic_DNA"/>
</dbReference>
<dbReference type="SUPFAM" id="SSF53850">
    <property type="entry name" value="Periplasmic binding protein-like II"/>
    <property type="match status" value="1"/>
</dbReference>
<keyword evidence="3" id="KW-0732">Signal</keyword>
<dbReference type="PANTHER" id="PTHR30024:SF47">
    <property type="entry name" value="TAURINE-BINDING PERIPLASMIC PROTEIN"/>
    <property type="match status" value="1"/>
</dbReference>
<dbReference type="InterPro" id="IPR015168">
    <property type="entry name" value="SsuA/THI5"/>
</dbReference>
<sequence length="253" mass="27650">MAAQMFAGGTGDIVVIGFQGVIRLAETQTVDVTIIGQTIHASVWTLVAKAGSPIRNLYDLKGKRIGITAFGSLSDCQIRYELQKIGLDPKKDVQLLALGDGPSQLAALQLGHADAVLQSSPILGGLLKRGEVQVALDMKNEKFVANVFIARSKAIQANPSAYANFMRAYKEALHRIATDPGYATEIATYVWGTRFSAEDIQAQLKDYIDNYWSLDGVMTQKEWELGKQILIKCGASREDSFPSYDKLTEHAPK</sequence>
<reference evidence="5" key="1">
    <citation type="submission" date="2020-07" db="EMBL/GenBank/DDBJ databases">
        <title>Huge and variable diversity of episymbiotic CPR bacteria and DPANN archaea in groundwater ecosystems.</title>
        <authorList>
            <person name="He C.Y."/>
            <person name="Keren R."/>
            <person name="Whittaker M."/>
            <person name="Farag I.F."/>
            <person name="Doudna J."/>
            <person name="Cate J.H.D."/>
            <person name="Banfield J.F."/>
        </authorList>
    </citation>
    <scope>NUCLEOTIDE SEQUENCE</scope>
    <source>
        <strain evidence="5">NC_groundwater_717_Ag_S-0.2um_59_8</strain>
    </source>
</reference>